<evidence type="ECO:0000256" key="4">
    <source>
        <dbReference type="ARBA" id="ARBA00023065"/>
    </source>
</evidence>
<keyword evidence="6 7" id="KW-0066">ATP synthesis</keyword>
<dbReference type="AlphaFoldDB" id="A0A128END5"/>
<comment type="similarity">
    <text evidence="7">Belongs to the ATPase delta chain family.</text>
</comment>
<comment type="function">
    <text evidence="7">F(1)F(0) ATP synthase produces ATP from ADP in the presence of a proton or sodium gradient. F-type ATPases consist of two structural domains, F(1) containing the extramembraneous catalytic core and F(0) containing the membrane proton channel, linked together by a central stalk and a peripheral stalk. During catalysis, ATP synthesis in the catalytic domain of F(1) is coupled via a rotary mechanism of the central stalk subunits to proton translocation.</text>
</comment>
<evidence type="ECO:0000313" key="9">
    <source>
        <dbReference type="Proteomes" id="UP000069632"/>
    </source>
</evidence>
<dbReference type="InterPro" id="IPR000711">
    <property type="entry name" value="ATPase_OSCP/dsu"/>
</dbReference>
<evidence type="ECO:0000256" key="1">
    <source>
        <dbReference type="ARBA" id="ARBA00004370"/>
    </source>
</evidence>
<keyword evidence="7" id="KW-1003">Cell membrane</keyword>
<organism evidence="8 9">
    <name type="scientific">Campylobacter geochelonis</name>
    <dbReference type="NCBI Taxonomy" id="1780362"/>
    <lineage>
        <taxon>Bacteria</taxon>
        <taxon>Pseudomonadati</taxon>
        <taxon>Campylobacterota</taxon>
        <taxon>Epsilonproteobacteria</taxon>
        <taxon>Campylobacterales</taxon>
        <taxon>Campylobacteraceae</taxon>
        <taxon>Campylobacter</taxon>
    </lineage>
</organism>
<gene>
    <name evidence="7 8" type="primary">atpH</name>
    <name evidence="8" type="ORF">ERS672216_00024</name>
</gene>
<sequence>MNNIVVKKYTNALIEEFDKSELKDIIKNLELVTQAFKLNKFSAIVNSPVVAAQKKEELVFSLLENISDKFRNFLRILSQNKRLGLIPEILAGLKTKLASLNNEFIGKIYSKDEINNSQIKAMQDSLSKKFGANITLEYVKSEYNGIKVDLDELGVEISFSVDRLKQDMSEYILKAI</sequence>
<dbReference type="RefSeq" id="WP_075493567.1">
    <property type="nucleotide sequence ID" value="NZ_CP053844.1"/>
</dbReference>
<evidence type="ECO:0000256" key="7">
    <source>
        <dbReference type="HAMAP-Rule" id="MF_01416"/>
    </source>
</evidence>
<dbReference type="Proteomes" id="UP000069632">
    <property type="component" value="Unassembled WGS sequence"/>
</dbReference>
<dbReference type="EMBL" id="FIZP01000001">
    <property type="protein sequence ID" value="CZE45768.1"/>
    <property type="molecule type" value="Genomic_DNA"/>
</dbReference>
<dbReference type="Pfam" id="PF00213">
    <property type="entry name" value="OSCP"/>
    <property type="match status" value="1"/>
</dbReference>
<evidence type="ECO:0000256" key="2">
    <source>
        <dbReference type="ARBA" id="ARBA00022448"/>
    </source>
</evidence>
<evidence type="ECO:0000256" key="5">
    <source>
        <dbReference type="ARBA" id="ARBA00023136"/>
    </source>
</evidence>
<dbReference type="GO" id="GO:0045259">
    <property type="term" value="C:proton-transporting ATP synthase complex"/>
    <property type="evidence" value="ECO:0007669"/>
    <property type="project" value="UniProtKB-KW"/>
</dbReference>
<comment type="subcellular location">
    <subcellularLocation>
        <location evidence="7">Cell membrane</location>
        <topology evidence="7">Peripheral membrane protein</topology>
    </subcellularLocation>
    <subcellularLocation>
        <location evidence="1">Membrane</location>
    </subcellularLocation>
</comment>
<comment type="function">
    <text evidence="7">This protein is part of the stalk that links CF(0) to CF(1). It either transmits conformational changes from CF(0) to CF(1) or is implicated in proton conduction.</text>
</comment>
<dbReference type="HAMAP" id="MF_01416">
    <property type="entry name" value="ATP_synth_delta_bact"/>
    <property type="match status" value="1"/>
</dbReference>
<evidence type="ECO:0000256" key="6">
    <source>
        <dbReference type="ARBA" id="ARBA00023310"/>
    </source>
</evidence>
<proteinExistence type="inferred from homology"/>
<keyword evidence="9" id="KW-1185">Reference proteome</keyword>
<accession>A0A128END5</accession>
<dbReference type="InterPro" id="IPR026015">
    <property type="entry name" value="ATP_synth_OSCP/delta_N_sf"/>
</dbReference>
<evidence type="ECO:0000256" key="3">
    <source>
        <dbReference type="ARBA" id="ARBA00022781"/>
    </source>
</evidence>
<dbReference type="Gene3D" id="1.10.520.20">
    <property type="entry name" value="N-terminal domain of the delta subunit of the F1F0-ATP synthase"/>
    <property type="match status" value="1"/>
</dbReference>
<dbReference type="GO" id="GO:0005886">
    <property type="term" value="C:plasma membrane"/>
    <property type="evidence" value="ECO:0007669"/>
    <property type="project" value="UniProtKB-SubCell"/>
</dbReference>
<keyword evidence="2 7" id="KW-0813">Transport</keyword>
<protein>
    <recommendedName>
        <fullName evidence="7">ATP synthase subunit delta</fullName>
    </recommendedName>
    <alternativeName>
        <fullName evidence="7">ATP synthase F(1) sector subunit delta</fullName>
    </alternativeName>
    <alternativeName>
        <fullName evidence="7">F-type ATPase subunit delta</fullName>
        <shortName evidence="7">F-ATPase subunit delta</shortName>
    </alternativeName>
</protein>
<reference evidence="8 9" key="1">
    <citation type="submission" date="2016-02" db="EMBL/GenBank/DDBJ databases">
        <authorList>
            <consortium name="Pathogen Informatics"/>
        </authorList>
    </citation>
    <scope>NUCLEOTIDE SEQUENCE [LARGE SCALE GENOMIC DNA]</scope>
    <source>
        <strain evidence="8 9">RC20</strain>
    </source>
</reference>
<keyword evidence="3 7" id="KW-0375">Hydrogen ion transport</keyword>
<evidence type="ECO:0000313" key="8">
    <source>
        <dbReference type="EMBL" id="CZE45768.1"/>
    </source>
</evidence>
<dbReference type="SUPFAM" id="SSF47928">
    <property type="entry name" value="N-terminal domain of the delta subunit of the F1F0-ATP synthase"/>
    <property type="match status" value="1"/>
</dbReference>
<keyword evidence="4 7" id="KW-0406">Ion transport</keyword>
<dbReference type="PANTHER" id="PTHR11910">
    <property type="entry name" value="ATP SYNTHASE DELTA CHAIN"/>
    <property type="match status" value="1"/>
</dbReference>
<keyword evidence="5 7" id="KW-0472">Membrane</keyword>
<dbReference type="GO" id="GO:0016787">
    <property type="term" value="F:hydrolase activity"/>
    <property type="evidence" value="ECO:0007669"/>
    <property type="project" value="UniProtKB-KW"/>
</dbReference>
<dbReference type="OrthoDB" id="5339308at2"/>
<keyword evidence="8" id="KW-0378">Hydrolase</keyword>
<keyword evidence="7" id="KW-0139">CF(1)</keyword>
<dbReference type="GO" id="GO:0046933">
    <property type="term" value="F:proton-transporting ATP synthase activity, rotational mechanism"/>
    <property type="evidence" value="ECO:0007669"/>
    <property type="project" value="UniProtKB-UniRule"/>
</dbReference>
<name>A0A128END5_9BACT</name>
<dbReference type="NCBIfam" id="NF006291">
    <property type="entry name" value="PRK08474.1"/>
    <property type="match status" value="1"/>
</dbReference>